<protein>
    <submittedName>
        <fullName evidence="1">Uncharacterized protein</fullName>
    </submittedName>
</protein>
<dbReference type="OrthoDB" id="7487383at2759"/>
<sequence>MSEVKNQEWSNLMEDISLAYQNFRKVNRALMSEGYLGITEGYKVCESAKERGHRLNVIRNRLTRETPEQRQHRLGVINERLEQNFLLDVRK</sequence>
<organism evidence="1 2">
    <name type="scientific">Eumeta variegata</name>
    <name type="common">Bagworm moth</name>
    <name type="synonym">Eumeta japonica</name>
    <dbReference type="NCBI Taxonomy" id="151549"/>
    <lineage>
        <taxon>Eukaryota</taxon>
        <taxon>Metazoa</taxon>
        <taxon>Ecdysozoa</taxon>
        <taxon>Arthropoda</taxon>
        <taxon>Hexapoda</taxon>
        <taxon>Insecta</taxon>
        <taxon>Pterygota</taxon>
        <taxon>Neoptera</taxon>
        <taxon>Endopterygota</taxon>
        <taxon>Lepidoptera</taxon>
        <taxon>Glossata</taxon>
        <taxon>Ditrysia</taxon>
        <taxon>Tineoidea</taxon>
        <taxon>Psychidae</taxon>
        <taxon>Oiketicinae</taxon>
        <taxon>Eumeta</taxon>
    </lineage>
</organism>
<gene>
    <name evidence="1" type="ORF">EVAR_29720_1</name>
</gene>
<proteinExistence type="predicted"/>
<evidence type="ECO:0000313" key="2">
    <source>
        <dbReference type="Proteomes" id="UP000299102"/>
    </source>
</evidence>
<reference evidence="1 2" key="1">
    <citation type="journal article" date="2019" name="Commun. Biol.">
        <title>The bagworm genome reveals a unique fibroin gene that provides high tensile strength.</title>
        <authorList>
            <person name="Kono N."/>
            <person name="Nakamura H."/>
            <person name="Ohtoshi R."/>
            <person name="Tomita M."/>
            <person name="Numata K."/>
            <person name="Arakawa K."/>
        </authorList>
    </citation>
    <scope>NUCLEOTIDE SEQUENCE [LARGE SCALE GENOMIC DNA]</scope>
</reference>
<dbReference type="EMBL" id="BGZK01000441">
    <property type="protein sequence ID" value="GBP43738.1"/>
    <property type="molecule type" value="Genomic_DNA"/>
</dbReference>
<comment type="caution">
    <text evidence="1">The sequence shown here is derived from an EMBL/GenBank/DDBJ whole genome shotgun (WGS) entry which is preliminary data.</text>
</comment>
<dbReference type="Proteomes" id="UP000299102">
    <property type="component" value="Unassembled WGS sequence"/>
</dbReference>
<name>A0A4C1VXJ6_EUMVA</name>
<keyword evidence="2" id="KW-1185">Reference proteome</keyword>
<accession>A0A4C1VXJ6</accession>
<evidence type="ECO:0000313" key="1">
    <source>
        <dbReference type="EMBL" id="GBP43738.1"/>
    </source>
</evidence>
<dbReference type="AlphaFoldDB" id="A0A4C1VXJ6"/>